<gene>
    <name evidence="1" type="ORF">LCGC14_0434220</name>
</gene>
<dbReference type="Gene3D" id="3.40.91.30">
    <property type="match status" value="1"/>
</dbReference>
<evidence type="ECO:0008006" key="2">
    <source>
        <dbReference type="Google" id="ProtNLM"/>
    </source>
</evidence>
<name>A0A0F9T592_9ZZZZ</name>
<dbReference type="EMBL" id="LAZR01000411">
    <property type="protein sequence ID" value="KKN70097.1"/>
    <property type="molecule type" value="Genomic_DNA"/>
</dbReference>
<proteinExistence type="predicted"/>
<protein>
    <recommendedName>
        <fullName evidence="2">DUF1064 domain-containing protein</fullName>
    </recommendedName>
</protein>
<dbReference type="Pfam" id="PF06356">
    <property type="entry name" value="DUF1064"/>
    <property type="match status" value="1"/>
</dbReference>
<reference evidence="1" key="1">
    <citation type="journal article" date="2015" name="Nature">
        <title>Complex archaea that bridge the gap between prokaryotes and eukaryotes.</title>
        <authorList>
            <person name="Spang A."/>
            <person name="Saw J.H."/>
            <person name="Jorgensen S.L."/>
            <person name="Zaremba-Niedzwiedzka K."/>
            <person name="Martijn J."/>
            <person name="Lind A.E."/>
            <person name="van Eijk R."/>
            <person name="Schleper C."/>
            <person name="Guy L."/>
            <person name="Ettema T.J."/>
        </authorList>
    </citation>
    <scope>NUCLEOTIDE SEQUENCE</scope>
</reference>
<dbReference type="InterPro" id="IPR009414">
    <property type="entry name" value="DUF1064"/>
</dbReference>
<accession>A0A0F9T592</accession>
<organism evidence="1">
    <name type="scientific">marine sediment metagenome</name>
    <dbReference type="NCBI Taxonomy" id="412755"/>
    <lineage>
        <taxon>unclassified sequences</taxon>
        <taxon>metagenomes</taxon>
        <taxon>ecological metagenomes</taxon>
    </lineage>
</organism>
<comment type="caution">
    <text evidence="1">The sequence shown here is derived from an EMBL/GenBank/DDBJ whole genome shotgun (WGS) entry which is preliminary data.</text>
</comment>
<sequence>MEKLGFGKDKLFRMKYRNEPRHVMIGEREFRFKSKLEYRYAQYLEILRGQGHYTSWDYEPDVFTFEDEVRGAKVYTPDFRIITAKGNTEYHECKGLLTGSDVTKFKRMAKYYPMVDITLVFMKSNKRQANRIRTAMKYVRDVKYIGPTLRKLAGLIDMS</sequence>
<dbReference type="AlphaFoldDB" id="A0A0F9T592"/>
<evidence type="ECO:0000313" key="1">
    <source>
        <dbReference type="EMBL" id="KKN70097.1"/>
    </source>
</evidence>